<dbReference type="EMBL" id="CAXLJM020000007">
    <property type="protein sequence ID" value="CAL8074573.1"/>
    <property type="molecule type" value="Genomic_DNA"/>
</dbReference>
<comment type="similarity">
    <text evidence="4">Belongs to the inner dynein arm light chain family.</text>
</comment>
<reference evidence="5 6" key="1">
    <citation type="submission" date="2024-08" db="EMBL/GenBank/DDBJ databases">
        <authorList>
            <person name="Cucini C."/>
            <person name="Frati F."/>
        </authorList>
    </citation>
    <scope>NUCLEOTIDE SEQUENCE [LARGE SCALE GENOMIC DNA]</scope>
</reference>
<evidence type="ECO:0000313" key="5">
    <source>
        <dbReference type="EMBL" id="CAL8074573.1"/>
    </source>
</evidence>
<comment type="caution">
    <text evidence="5">The sequence shown here is derived from an EMBL/GenBank/DDBJ whole genome shotgun (WGS) entry which is preliminary data.</text>
</comment>
<dbReference type="InterPro" id="IPR019347">
    <property type="entry name" value="Axonemal_dynein_light_chain"/>
</dbReference>
<dbReference type="PANTHER" id="PTHR13183">
    <property type="entry name" value="AXONEMAL INNER ARM DYNEIN LIGHT CHAIN 28"/>
    <property type="match status" value="1"/>
</dbReference>
<proteinExistence type="inferred from homology"/>
<gene>
    <name evidence="5" type="ORF">ODALV1_LOCUS2932</name>
</gene>
<keyword evidence="1" id="KW-0243">Dynein</keyword>
<evidence type="ECO:0008006" key="7">
    <source>
        <dbReference type="Google" id="ProtNLM"/>
    </source>
</evidence>
<sequence length="295" mass="34167">MMGETGQVAGTKIVSLVKFDRPELLLGRADQRKSAFPHHHEGLPGKCGVDDGFDDHLIERCQESLMSQIETDSILNSIAPPREWEEEGKRYRQLISKVPASRTDILDLNDALNEQLTNRQARPDGICPIRRELADQTFDELIRQITLSQPERGLLLLRVRDELRMTLSAYQDLFVSSRDYDPYKNVLKESFAQREDMEARLGRQAEIVEGLQKERDAMTKILDCEDQKFKEKREAASKKHSEEFHFLKRVNNVLKQHIEAMVDPLNNIDPTIQAFDTRPKDKKSRQRKGRRDICK</sequence>
<evidence type="ECO:0000313" key="6">
    <source>
        <dbReference type="Proteomes" id="UP001642540"/>
    </source>
</evidence>
<keyword evidence="6" id="KW-1185">Reference proteome</keyword>
<evidence type="ECO:0000256" key="1">
    <source>
        <dbReference type="ARBA" id="ARBA00023017"/>
    </source>
</evidence>
<evidence type="ECO:0000256" key="4">
    <source>
        <dbReference type="ARBA" id="ARBA00038114"/>
    </source>
</evidence>
<dbReference type="Pfam" id="PF10211">
    <property type="entry name" value="Ax_dynein_light"/>
    <property type="match status" value="1"/>
</dbReference>
<dbReference type="Proteomes" id="UP001642540">
    <property type="component" value="Unassembled WGS sequence"/>
</dbReference>
<name>A0ABP1PUJ8_9HEXA</name>
<protein>
    <recommendedName>
        <fullName evidence="7">33 kDa inner dynein arm light chain, axonemal</fullName>
    </recommendedName>
</protein>
<accession>A0ABP1PUJ8</accession>
<dbReference type="PANTHER" id="PTHR13183:SF0">
    <property type="entry name" value="AXONEMAL DYNEIN LIGHT INTERMEDIATE POLYPEPTIDE 1"/>
    <property type="match status" value="1"/>
</dbReference>
<evidence type="ECO:0000256" key="3">
    <source>
        <dbReference type="ARBA" id="ARBA00023175"/>
    </source>
</evidence>
<organism evidence="5 6">
    <name type="scientific">Orchesella dallaii</name>
    <dbReference type="NCBI Taxonomy" id="48710"/>
    <lineage>
        <taxon>Eukaryota</taxon>
        <taxon>Metazoa</taxon>
        <taxon>Ecdysozoa</taxon>
        <taxon>Arthropoda</taxon>
        <taxon>Hexapoda</taxon>
        <taxon>Collembola</taxon>
        <taxon>Entomobryomorpha</taxon>
        <taxon>Entomobryoidea</taxon>
        <taxon>Orchesellidae</taxon>
        <taxon>Orchesellinae</taxon>
        <taxon>Orchesella</taxon>
    </lineage>
</organism>
<keyword evidence="3" id="KW-0505">Motor protein</keyword>
<keyword evidence="2" id="KW-0175">Coiled coil</keyword>
<evidence type="ECO:0000256" key="2">
    <source>
        <dbReference type="ARBA" id="ARBA00023054"/>
    </source>
</evidence>